<dbReference type="GeneID" id="39419916"/>
<organism evidence="2 3">
    <name type="scientific">Candidatus Nitrosocosmicus franklandianus</name>
    <dbReference type="NCBI Taxonomy" id="1798806"/>
    <lineage>
        <taxon>Archaea</taxon>
        <taxon>Nitrososphaerota</taxon>
        <taxon>Nitrososphaeria</taxon>
        <taxon>Nitrososphaerales</taxon>
        <taxon>Nitrososphaeraceae</taxon>
        <taxon>Candidatus Nitrosocosmicus</taxon>
    </lineage>
</organism>
<name>A0A484I7G8_9ARCH</name>
<dbReference type="RefSeq" id="WP_134482767.1">
    <property type="nucleotide sequence ID" value="NZ_LR216287.1"/>
</dbReference>
<protein>
    <submittedName>
        <fullName evidence="2">Uncharacterized protein</fullName>
    </submittedName>
</protein>
<feature type="compositionally biased region" description="Low complexity" evidence="1">
    <location>
        <begin position="315"/>
        <end position="325"/>
    </location>
</feature>
<evidence type="ECO:0000313" key="2">
    <source>
        <dbReference type="EMBL" id="VFJ12690.1"/>
    </source>
</evidence>
<feature type="compositionally biased region" description="Acidic residues" evidence="1">
    <location>
        <begin position="290"/>
        <end position="300"/>
    </location>
</feature>
<evidence type="ECO:0000313" key="3">
    <source>
        <dbReference type="Proteomes" id="UP000294299"/>
    </source>
</evidence>
<keyword evidence="3" id="KW-1185">Reference proteome</keyword>
<dbReference type="OrthoDB" id="12012at2157"/>
<dbReference type="AlphaFoldDB" id="A0A484I7G8"/>
<proteinExistence type="predicted"/>
<dbReference type="KEGG" id="nfn:NFRAN_0369"/>
<reference evidence="2 3" key="1">
    <citation type="submission" date="2019-02" db="EMBL/GenBank/DDBJ databases">
        <authorList>
            <person name="Lehtovirta-Morley E L."/>
        </authorList>
    </citation>
    <scope>NUCLEOTIDE SEQUENCE [LARGE SCALE GENOMIC DNA]</scope>
    <source>
        <strain evidence="2">NFRAN1</strain>
    </source>
</reference>
<sequence length="392" mass="42159">MVRKFGVIFAVLLVVLLLSNTNHNANILSFAQNTSGIISPNSNETSTSTQGSSLNMAKLAGGIKIISPGKDDLVPTNSNKSLIIYGVSKDNATTDCDVTIIVNNVKPYQNVQPTGIQGNEDYSTWQYTLTSNYTTIKEGSNKITSKIFCAAGIDNGGTNGSQSASQAYYSVNVTGSNFTQAQLANYELMLESAANSTNGGNSTLASLGAIQPVAQIQQFNQDTGNGPVCCKTTSALTTQVSDSGSGSGSSSSSDDDDDDDDDNDNNSNRNNDDDDDDDDDNDNNSNRNNDDDDDDDDDNDNNSNRNNDDDDDRSSSSSRSNNNNNNDDDDDDDAFDFSNRLNDFDFGFDFDTRDSNSESSWTDDSEDNSGVDRILENVEDTMRSAGLDFSFS</sequence>
<feature type="region of interest" description="Disordered" evidence="1">
    <location>
        <begin position="238"/>
        <end position="373"/>
    </location>
</feature>
<feature type="compositionally biased region" description="Acidic residues" evidence="1">
    <location>
        <begin position="272"/>
        <end position="282"/>
    </location>
</feature>
<dbReference type="Proteomes" id="UP000294299">
    <property type="component" value="Chromosome NFRAN"/>
</dbReference>
<feature type="compositionally biased region" description="Acidic residues" evidence="1">
    <location>
        <begin position="253"/>
        <end position="264"/>
    </location>
</feature>
<gene>
    <name evidence="2" type="ORF">NFRAN_0369</name>
</gene>
<dbReference type="EMBL" id="LR216287">
    <property type="protein sequence ID" value="VFJ12690.1"/>
    <property type="molecule type" value="Genomic_DNA"/>
</dbReference>
<feature type="compositionally biased region" description="Low complexity" evidence="1">
    <location>
        <begin position="241"/>
        <end position="252"/>
    </location>
</feature>
<accession>A0A484I7G8</accession>
<feature type="compositionally biased region" description="Acidic residues" evidence="1">
    <location>
        <begin position="326"/>
        <end position="335"/>
    </location>
</feature>
<evidence type="ECO:0000256" key="1">
    <source>
        <dbReference type="SAM" id="MobiDB-lite"/>
    </source>
</evidence>